<dbReference type="EMBL" id="NHYE01000797">
    <property type="protein sequence ID" value="PPR02956.1"/>
    <property type="molecule type" value="Genomic_DNA"/>
</dbReference>
<dbReference type="AlphaFoldDB" id="A0A409YIZ6"/>
<accession>A0A409YIZ6</accession>
<comment type="caution">
    <text evidence="1">The sequence shown here is derived from an EMBL/GenBank/DDBJ whole genome shotgun (WGS) entry which is preliminary data.</text>
</comment>
<proteinExistence type="predicted"/>
<dbReference type="InParanoid" id="A0A409YIZ6"/>
<sequence>MRRKVNRQMNKASDMAGMLERWVNGLGDVRRAFPNGQMIGWMDRQMVVWRDKLDPGRIHEALKKQLNGGDDGRVPNVSTSLFLHPQRMEKKTRHIEKEHWEVRPVNGVGFGGAAYAMYILEAFN</sequence>
<dbReference type="Proteomes" id="UP000284706">
    <property type="component" value="Unassembled WGS sequence"/>
</dbReference>
<evidence type="ECO:0000313" key="1">
    <source>
        <dbReference type="EMBL" id="PPR02956.1"/>
    </source>
</evidence>
<name>A0A409YIZ6_9AGAR</name>
<protein>
    <submittedName>
        <fullName evidence="1">Uncharacterized protein</fullName>
    </submittedName>
</protein>
<evidence type="ECO:0000313" key="2">
    <source>
        <dbReference type="Proteomes" id="UP000284706"/>
    </source>
</evidence>
<organism evidence="1 2">
    <name type="scientific">Gymnopilus dilepis</name>
    <dbReference type="NCBI Taxonomy" id="231916"/>
    <lineage>
        <taxon>Eukaryota</taxon>
        <taxon>Fungi</taxon>
        <taxon>Dikarya</taxon>
        <taxon>Basidiomycota</taxon>
        <taxon>Agaricomycotina</taxon>
        <taxon>Agaricomycetes</taxon>
        <taxon>Agaricomycetidae</taxon>
        <taxon>Agaricales</taxon>
        <taxon>Agaricineae</taxon>
        <taxon>Hymenogastraceae</taxon>
        <taxon>Gymnopilus</taxon>
    </lineage>
</organism>
<gene>
    <name evidence="1" type="ORF">CVT26_004902</name>
</gene>
<keyword evidence="2" id="KW-1185">Reference proteome</keyword>
<reference evidence="1 2" key="1">
    <citation type="journal article" date="2018" name="Evol. Lett.">
        <title>Horizontal gene cluster transfer increased hallucinogenic mushroom diversity.</title>
        <authorList>
            <person name="Reynolds H.T."/>
            <person name="Vijayakumar V."/>
            <person name="Gluck-Thaler E."/>
            <person name="Korotkin H.B."/>
            <person name="Matheny P.B."/>
            <person name="Slot J.C."/>
        </authorList>
    </citation>
    <scope>NUCLEOTIDE SEQUENCE [LARGE SCALE GENOMIC DNA]</scope>
    <source>
        <strain evidence="1 2">SRW20</strain>
    </source>
</reference>